<dbReference type="PROSITE" id="PS50850">
    <property type="entry name" value="MFS"/>
    <property type="match status" value="1"/>
</dbReference>
<feature type="transmembrane region" description="Helical" evidence="6">
    <location>
        <begin position="398"/>
        <end position="417"/>
    </location>
</feature>
<feature type="transmembrane region" description="Helical" evidence="6">
    <location>
        <begin position="335"/>
        <end position="353"/>
    </location>
</feature>
<feature type="transmembrane region" description="Helical" evidence="6">
    <location>
        <begin position="67"/>
        <end position="88"/>
    </location>
</feature>
<comment type="subcellular location">
    <subcellularLocation>
        <location evidence="1">Cell membrane</location>
        <topology evidence="1">Multi-pass membrane protein</topology>
    </subcellularLocation>
</comment>
<feature type="transmembrane region" description="Helical" evidence="6">
    <location>
        <begin position="124"/>
        <end position="147"/>
    </location>
</feature>
<keyword evidence="9" id="KW-1185">Reference proteome</keyword>
<protein>
    <submittedName>
        <fullName evidence="8">MFS transporter, OFA family, oxalate/formate antiporter</fullName>
    </submittedName>
</protein>
<evidence type="ECO:0000256" key="3">
    <source>
        <dbReference type="ARBA" id="ARBA00022692"/>
    </source>
</evidence>
<feature type="transmembrane region" description="Helical" evidence="6">
    <location>
        <begin position="373"/>
        <end position="392"/>
    </location>
</feature>
<dbReference type="SUPFAM" id="SSF103473">
    <property type="entry name" value="MFS general substrate transporter"/>
    <property type="match status" value="1"/>
</dbReference>
<dbReference type="PANTHER" id="PTHR11360:SF317">
    <property type="entry name" value="MAJOR FACILITATOR SUPERFAMILY (MFS) PROFILE DOMAIN-CONTAINING PROTEIN-RELATED"/>
    <property type="match status" value="1"/>
</dbReference>
<keyword evidence="2" id="KW-0813">Transport</keyword>
<sequence length="425" mass="45683">MQTATSLPKGQPKVVNRWLVILGTIFVQLGVGTFYAWSIFNTPILQMFDQLVIDAKTGNPAAVQPHLGSISLIFSIGALSLSLSTIFVGTLVKKFGVRKVTITAGIVFGLATIIASRVNSAEQLWLYYASVGIMLGAADGIAYMATLSNAIKWFPEKTGLISGISVAFYGLGSFVFKYIDSAILGNNLVHNLPYALIGWGVLSMLLIVGGAMLIHDAPDVETDNAIDDPTHHEFTTREMLRTPQAYLLFIALLTISLSVYLTGIAANLGTNLAGLDIAQATNIVALVAIANTIGRFVIGSLSDKFGRKPMFMLSYIVTFIAVATLAFSSHLSVPVFYAAMMAVGFFFGGTITVYPTMAGDYFGLKNHSQNYSLIYQGFGFGSLAGAVILSLAGGNLSVVFNVYLVMLIVSLLIWVFIKKPVYHHN</sequence>
<organism evidence="8 9">
    <name type="scientific">Weissella bombi</name>
    <dbReference type="NCBI Taxonomy" id="1505725"/>
    <lineage>
        <taxon>Bacteria</taxon>
        <taxon>Bacillati</taxon>
        <taxon>Bacillota</taxon>
        <taxon>Bacilli</taxon>
        <taxon>Lactobacillales</taxon>
        <taxon>Lactobacillaceae</taxon>
        <taxon>Weissella</taxon>
    </lineage>
</organism>
<proteinExistence type="predicted"/>
<evidence type="ECO:0000313" key="8">
    <source>
        <dbReference type="EMBL" id="SCB74867.1"/>
    </source>
</evidence>
<dbReference type="Proteomes" id="UP000199268">
    <property type="component" value="Unassembled WGS sequence"/>
</dbReference>
<dbReference type="GO" id="GO:0022857">
    <property type="term" value="F:transmembrane transporter activity"/>
    <property type="evidence" value="ECO:0007669"/>
    <property type="project" value="InterPro"/>
</dbReference>
<dbReference type="RefSeq" id="WP_092461236.1">
    <property type="nucleotide sequence ID" value="NZ_BJEE01000002.1"/>
</dbReference>
<evidence type="ECO:0000256" key="2">
    <source>
        <dbReference type="ARBA" id="ARBA00022448"/>
    </source>
</evidence>
<dbReference type="CDD" id="cd17353">
    <property type="entry name" value="MFS_OFA_like"/>
    <property type="match status" value="1"/>
</dbReference>
<reference evidence="9" key="1">
    <citation type="submission" date="2016-08" db="EMBL/GenBank/DDBJ databases">
        <authorList>
            <person name="Varghese N."/>
            <person name="Submissions Spin"/>
        </authorList>
    </citation>
    <scope>NUCLEOTIDE SEQUENCE [LARGE SCALE GENOMIC DNA]</scope>
    <source>
        <strain evidence="9">R-53094</strain>
    </source>
</reference>
<feature type="domain" description="Major facilitator superfamily (MFS) profile" evidence="7">
    <location>
        <begin position="16"/>
        <end position="422"/>
    </location>
</feature>
<dbReference type="InterPro" id="IPR050327">
    <property type="entry name" value="Proton-linked_MCT"/>
</dbReference>
<feature type="transmembrane region" description="Helical" evidence="6">
    <location>
        <begin position="159"/>
        <end position="179"/>
    </location>
</feature>
<dbReference type="Gene3D" id="1.20.1250.20">
    <property type="entry name" value="MFS general substrate transporter like domains"/>
    <property type="match status" value="2"/>
</dbReference>
<keyword evidence="3 6" id="KW-0812">Transmembrane</keyword>
<dbReference type="PANTHER" id="PTHR11360">
    <property type="entry name" value="MONOCARBOXYLATE TRANSPORTER"/>
    <property type="match status" value="1"/>
</dbReference>
<evidence type="ECO:0000256" key="5">
    <source>
        <dbReference type="ARBA" id="ARBA00023136"/>
    </source>
</evidence>
<dbReference type="AlphaFoldDB" id="A0A1C3YXN2"/>
<evidence type="ECO:0000259" key="7">
    <source>
        <dbReference type="PROSITE" id="PS50850"/>
    </source>
</evidence>
<evidence type="ECO:0000313" key="9">
    <source>
        <dbReference type="Proteomes" id="UP000199268"/>
    </source>
</evidence>
<feature type="transmembrane region" description="Helical" evidence="6">
    <location>
        <begin position="18"/>
        <end position="40"/>
    </location>
</feature>
<dbReference type="STRING" id="1505725.GA0061074_101194"/>
<dbReference type="EMBL" id="FMAO01000001">
    <property type="protein sequence ID" value="SCB74867.1"/>
    <property type="molecule type" value="Genomic_DNA"/>
</dbReference>
<dbReference type="OrthoDB" id="9793415at2"/>
<accession>A0A1C3YXN2</accession>
<feature type="transmembrane region" description="Helical" evidence="6">
    <location>
        <begin position="100"/>
        <end position="118"/>
    </location>
</feature>
<evidence type="ECO:0000256" key="6">
    <source>
        <dbReference type="SAM" id="Phobius"/>
    </source>
</evidence>
<name>A0A1C3YXN2_9LACO</name>
<feature type="transmembrane region" description="Helical" evidence="6">
    <location>
        <begin position="310"/>
        <end position="329"/>
    </location>
</feature>
<gene>
    <name evidence="8" type="ORF">GA0061074_101194</name>
</gene>
<evidence type="ECO:0000256" key="4">
    <source>
        <dbReference type="ARBA" id="ARBA00022989"/>
    </source>
</evidence>
<dbReference type="InterPro" id="IPR036259">
    <property type="entry name" value="MFS_trans_sf"/>
</dbReference>
<dbReference type="InterPro" id="IPR020846">
    <property type="entry name" value="MFS_dom"/>
</dbReference>
<feature type="transmembrane region" description="Helical" evidence="6">
    <location>
        <begin position="277"/>
        <end position="298"/>
    </location>
</feature>
<dbReference type="InterPro" id="IPR011701">
    <property type="entry name" value="MFS"/>
</dbReference>
<dbReference type="GO" id="GO:0005886">
    <property type="term" value="C:plasma membrane"/>
    <property type="evidence" value="ECO:0007669"/>
    <property type="project" value="UniProtKB-SubCell"/>
</dbReference>
<keyword evidence="4 6" id="KW-1133">Transmembrane helix</keyword>
<keyword evidence="5 6" id="KW-0472">Membrane</keyword>
<evidence type="ECO:0000256" key="1">
    <source>
        <dbReference type="ARBA" id="ARBA00004651"/>
    </source>
</evidence>
<feature type="transmembrane region" description="Helical" evidence="6">
    <location>
        <begin position="245"/>
        <end position="265"/>
    </location>
</feature>
<feature type="transmembrane region" description="Helical" evidence="6">
    <location>
        <begin position="191"/>
        <end position="214"/>
    </location>
</feature>
<dbReference type="Pfam" id="PF07690">
    <property type="entry name" value="MFS_1"/>
    <property type="match status" value="1"/>
</dbReference>